<sequence length="413" mass="46370">MEFEVGDRVMLKVSPWKGVVRFGKRGKLNPRYVGPFKVLAKVGKVAYRLELPQEYEAGYHWLRFAGTLGEVLSSPGNVKIRSSRDTHNFSQTGLRQPLQGLKILRTEALLNRLENGQLRHRTPSDRLSQPSAAHPELGVLHSRKEQEILAINPKLKTTNQEKAISFGIWICVARCECRVITEKDAKADIGIFIGYALAKKAFRIYNKRTQKIIKSIHVTFDELTSIASEHFSSGPGLQCMTPTTSSSGLVSNPISQQPCIPPRDDWDRLFQPMFNEYFTPLSNAVSQVQEAVALRAVDLADSPVSTSIDQDAPSSSTPSTQEQEQSPNISQGFEESPKTPIFHDDPLNESPHEESTSQRSSSNVRQIHTPFEHIGKWTKNHPIANVINDPSRSISMRKQLQTDAMWCYFFNAS</sequence>
<evidence type="ECO:0008006" key="6">
    <source>
        <dbReference type="Google" id="ProtNLM"/>
    </source>
</evidence>
<feature type="compositionally biased region" description="Basic and acidic residues" evidence="1">
    <location>
        <begin position="335"/>
        <end position="356"/>
    </location>
</feature>
<feature type="domain" description="Tf2-1-like SH3-like" evidence="2">
    <location>
        <begin position="6"/>
        <end position="57"/>
    </location>
</feature>
<dbReference type="Proteomes" id="UP001151760">
    <property type="component" value="Unassembled WGS sequence"/>
</dbReference>
<gene>
    <name evidence="4" type="ORF">Tco_0840922</name>
</gene>
<reference evidence="4" key="1">
    <citation type="journal article" date="2022" name="Int. J. Mol. Sci.">
        <title>Draft Genome of Tanacetum Coccineum: Genomic Comparison of Closely Related Tanacetum-Family Plants.</title>
        <authorList>
            <person name="Yamashiro T."/>
            <person name="Shiraishi A."/>
            <person name="Nakayama K."/>
            <person name="Satake H."/>
        </authorList>
    </citation>
    <scope>NUCLEOTIDE SEQUENCE</scope>
</reference>
<proteinExistence type="predicted"/>
<evidence type="ECO:0000313" key="5">
    <source>
        <dbReference type="Proteomes" id="UP001151760"/>
    </source>
</evidence>
<dbReference type="Pfam" id="PF25597">
    <property type="entry name" value="SH3_retrovirus"/>
    <property type="match status" value="1"/>
</dbReference>
<evidence type="ECO:0000256" key="1">
    <source>
        <dbReference type="SAM" id="MobiDB-lite"/>
    </source>
</evidence>
<name>A0ABQ5AUZ2_9ASTR</name>
<reference evidence="4" key="2">
    <citation type="submission" date="2022-01" db="EMBL/GenBank/DDBJ databases">
        <authorList>
            <person name="Yamashiro T."/>
            <person name="Shiraishi A."/>
            <person name="Satake H."/>
            <person name="Nakayama K."/>
        </authorList>
    </citation>
    <scope>NUCLEOTIDE SEQUENCE</scope>
</reference>
<feature type="region of interest" description="Disordered" evidence="1">
    <location>
        <begin position="304"/>
        <end position="365"/>
    </location>
</feature>
<organism evidence="4 5">
    <name type="scientific">Tanacetum coccineum</name>
    <dbReference type="NCBI Taxonomy" id="301880"/>
    <lineage>
        <taxon>Eukaryota</taxon>
        <taxon>Viridiplantae</taxon>
        <taxon>Streptophyta</taxon>
        <taxon>Embryophyta</taxon>
        <taxon>Tracheophyta</taxon>
        <taxon>Spermatophyta</taxon>
        <taxon>Magnoliopsida</taxon>
        <taxon>eudicotyledons</taxon>
        <taxon>Gunneridae</taxon>
        <taxon>Pentapetalae</taxon>
        <taxon>asterids</taxon>
        <taxon>campanulids</taxon>
        <taxon>Asterales</taxon>
        <taxon>Asteraceae</taxon>
        <taxon>Asteroideae</taxon>
        <taxon>Anthemideae</taxon>
        <taxon>Anthemidinae</taxon>
        <taxon>Tanacetum</taxon>
    </lineage>
</organism>
<dbReference type="InterPro" id="IPR057670">
    <property type="entry name" value="SH3_retrovirus"/>
</dbReference>
<keyword evidence="5" id="KW-1185">Reference proteome</keyword>
<evidence type="ECO:0000313" key="4">
    <source>
        <dbReference type="EMBL" id="GJT06460.1"/>
    </source>
</evidence>
<dbReference type="PANTHER" id="PTHR46148:SF59">
    <property type="entry name" value="NUCLEOTIDYLTRANSFERASE, RIBONUCLEASE H"/>
    <property type="match status" value="1"/>
</dbReference>
<dbReference type="InterPro" id="IPR056924">
    <property type="entry name" value="SH3_Tf2-1"/>
</dbReference>
<dbReference type="EMBL" id="BQNB010012671">
    <property type="protein sequence ID" value="GJT06460.1"/>
    <property type="molecule type" value="Genomic_DNA"/>
</dbReference>
<protein>
    <recommendedName>
        <fullName evidence="6">Reverse transcriptase domain-containing protein</fullName>
    </recommendedName>
</protein>
<feature type="compositionally biased region" description="Low complexity" evidence="1">
    <location>
        <begin position="313"/>
        <end position="327"/>
    </location>
</feature>
<dbReference type="PANTHER" id="PTHR46148">
    <property type="entry name" value="CHROMO DOMAIN-CONTAINING PROTEIN"/>
    <property type="match status" value="1"/>
</dbReference>
<dbReference type="Pfam" id="PF24626">
    <property type="entry name" value="SH3_Tf2-1"/>
    <property type="match status" value="1"/>
</dbReference>
<feature type="domain" description="Retroviral polymerase SH3-like" evidence="3">
    <location>
        <begin position="184"/>
        <end position="224"/>
    </location>
</feature>
<accession>A0ABQ5AUZ2</accession>
<evidence type="ECO:0000259" key="2">
    <source>
        <dbReference type="Pfam" id="PF24626"/>
    </source>
</evidence>
<evidence type="ECO:0000259" key="3">
    <source>
        <dbReference type="Pfam" id="PF25597"/>
    </source>
</evidence>
<comment type="caution">
    <text evidence="4">The sequence shown here is derived from an EMBL/GenBank/DDBJ whole genome shotgun (WGS) entry which is preliminary data.</text>
</comment>